<keyword evidence="1" id="KW-1133">Transmembrane helix</keyword>
<feature type="transmembrane region" description="Helical" evidence="1">
    <location>
        <begin position="37"/>
        <end position="56"/>
    </location>
</feature>
<protein>
    <recommendedName>
        <fullName evidence="3">Transmembrane protein</fullName>
    </recommendedName>
</protein>
<proteinExistence type="predicted"/>
<organism evidence="2">
    <name type="scientific">Fagus sylvatica</name>
    <name type="common">Beechnut</name>
    <dbReference type="NCBI Taxonomy" id="28930"/>
    <lineage>
        <taxon>Eukaryota</taxon>
        <taxon>Viridiplantae</taxon>
        <taxon>Streptophyta</taxon>
        <taxon>Embryophyta</taxon>
        <taxon>Tracheophyta</taxon>
        <taxon>Spermatophyta</taxon>
        <taxon>Magnoliopsida</taxon>
        <taxon>eudicotyledons</taxon>
        <taxon>Gunneridae</taxon>
        <taxon>Pentapetalae</taxon>
        <taxon>rosids</taxon>
        <taxon>fabids</taxon>
        <taxon>Fagales</taxon>
        <taxon>Fagaceae</taxon>
        <taxon>Fagus</taxon>
    </lineage>
</organism>
<dbReference type="PANTHER" id="PTHR33287:SF2">
    <property type="entry name" value="TRANSMEMBRANE PROTEIN"/>
    <property type="match status" value="1"/>
</dbReference>
<sequence>MEIQSFQQTEDRLKAIIEEKEKSLDNIKSSARNFGSLYVVFQGVILTVVCNGSQSLKPSNRWFLFTLSILASLASLFAFINIGNDYNRNKAEQYNMASKRDRVYQRLHDYEEGLQPNESCNYFEEFRDINQERKRKIYLALSIIFLLGFDAIALVGCWIFVGNQKEEGCTLPSNDKCIRLCNGAKCITICGEY</sequence>
<evidence type="ECO:0000256" key="1">
    <source>
        <dbReference type="SAM" id="Phobius"/>
    </source>
</evidence>
<name>A0A2N9GCD2_FAGSY</name>
<keyword evidence="1" id="KW-0472">Membrane</keyword>
<accession>A0A2N9GCD2</accession>
<keyword evidence="1" id="KW-0812">Transmembrane</keyword>
<evidence type="ECO:0000313" key="2">
    <source>
        <dbReference type="EMBL" id="SPC97110.1"/>
    </source>
</evidence>
<reference evidence="2" key="1">
    <citation type="submission" date="2018-02" db="EMBL/GenBank/DDBJ databases">
        <authorList>
            <person name="Cohen D.B."/>
            <person name="Kent A.D."/>
        </authorList>
    </citation>
    <scope>NUCLEOTIDE SEQUENCE</scope>
</reference>
<feature type="transmembrane region" description="Helical" evidence="1">
    <location>
        <begin position="137"/>
        <end position="161"/>
    </location>
</feature>
<dbReference type="EMBL" id="OIVN01001735">
    <property type="protein sequence ID" value="SPC97110.1"/>
    <property type="molecule type" value="Genomic_DNA"/>
</dbReference>
<evidence type="ECO:0008006" key="3">
    <source>
        <dbReference type="Google" id="ProtNLM"/>
    </source>
</evidence>
<feature type="transmembrane region" description="Helical" evidence="1">
    <location>
        <begin position="62"/>
        <end position="80"/>
    </location>
</feature>
<dbReference type="AlphaFoldDB" id="A0A2N9GCD2"/>
<dbReference type="PANTHER" id="PTHR33287">
    <property type="entry name" value="OS03G0453550 PROTEIN"/>
    <property type="match status" value="1"/>
</dbReference>
<gene>
    <name evidence="2" type="ORF">FSB_LOCUS24992</name>
</gene>